<evidence type="ECO:0000313" key="3">
    <source>
        <dbReference type="Proteomes" id="UP000294894"/>
    </source>
</evidence>
<dbReference type="AlphaFoldDB" id="A0A4P7GIX6"/>
<dbReference type="Proteomes" id="UP000294894">
    <property type="component" value="Chromosome"/>
</dbReference>
<reference evidence="2 3" key="1">
    <citation type="submission" date="2019-03" db="EMBL/GenBank/DDBJ databases">
        <title>Three New Species of Nocardioides, Nocardioides euryhalodurans sp. nov., Nocardioides seonyuensis sp. nov. and Nocardioides eburneoflavus sp. nov., Iolated from Soil.</title>
        <authorList>
            <person name="Roh S.G."/>
            <person name="Lee C."/>
            <person name="Kim M.-K."/>
            <person name="Kim S.B."/>
        </authorList>
    </citation>
    <scope>NUCLEOTIDE SEQUENCE [LARGE SCALE GENOMIC DNA]</scope>
    <source>
        <strain evidence="2 3">MMS17-SY117</strain>
    </source>
</reference>
<dbReference type="EMBL" id="CP038267">
    <property type="protein sequence ID" value="QBR91950.1"/>
    <property type="molecule type" value="Genomic_DNA"/>
</dbReference>
<dbReference type="KEGG" id="noy:EXE57_06410"/>
<dbReference type="RefSeq" id="WP_135075251.1">
    <property type="nucleotide sequence ID" value="NZ_CP038267.1"/>
</dbReference>
<evidence type="ECO:0000256" key="1">
    <source>
        <dbReference type="SAM" id="MobiDB-lite"/>
    </source>
</evidence>
<feature type="compositionally biased region" description="Polar residues" evidence="1">
    <location>
        <begin position="38"/>
        <end position="47"/>
    </location>
</feature>
<dbReference type="OrthoDB" id="3748857at2"/>
<evidence type="ECO:0000313" key="2">
    <source>
        <dbReference type="EMBL" id="QBR91950.1"/>
    </source>
</evidence>
<name>A0A4P7GIX6_9ACTN</name>
<protein>
    <submittedName>
        <fullName evidence="2">Uncharacterized protein</fullName>
    </submittedName>
</protein>
<sequence length="128" mass="13301">MSSTSFSRRLPAVAALLVAVLVTGCGTDTGSEDRADDQSQTPTSTAPEATGAACSSVWVDGATLPRGYDGCDDGGSFVTRDVLECSSGQRMVRFDDHYYAVLGGTISETESVLDDDSGYRDAVASCRG</sequence>
<accession>A0A4P7GIX6</accession>
<feature type="region of interest" description="Disordered" evidence="1">
    <location>
        <begin position="28"/>
        <end position="50"/>
    </location>
</feature>
<organism evidence="2 3">
    <name type="scientific">Nocardioides euryhalodurans</name>
    <dbReference type="NCBI Taxonomy" id="2518370"/>
    <lineage>
        <taxon>Bacteria</taxon>
        <taxon>Bacillati</taxon>
        <taxon>Actinomycetota</taxon>
        <taxon>Actinomycetes</taxon>
        <taxon>Propionibacteriales</taxon>
        <taxon>Nocardioidaceae</taxon>
        <taxon>Nocardioides</taxon>
    </lineage>
</organism>
<keyword evidence="3" id="KW-1185">Reference proteome</keyword>
<proteinExistence type="predicted"/>
<gene>
    <name evidence="2" type="ORF">EXE57_06410</name>
</gene>